<reference evidence="2" key="1">
    <citation type="journal article" date="2023" name="Mol. Phylogenet. Evol.">
        <title>Genome-scale phylogeny and comparative genomics of the fungal order Sordariales.</title>
        <authorList>
            <person name="Hensen N."/>
            <person name="Bonometti L."/>
            <person name="Westerberg I."/>
            <person name="Brannstrom I.O."/>
            <person name="Guillou S."/>
            <person name="Cros-Aarteil S."/>
            <person name="Calhoun S."/>
            <person name="Haridas S."/>
            <person name="Kuo A."/>
            <person name="Mondo S."/>
            <person name="Pangilinan J."/>
            <person name="Riley R."/>
            <person name="LaButti K."/>
            <person name="Andreopoulos B."/>
            <person name="Lipzen A."/>
            <person name="Chen C."/>
            <person name="Yan M."/>
            <person name="Daum C."/>
            <person name="Ng V."/>
            <person name="Clum A."/>
            <person name="Steindorff A."/>
            <person name="Ohm R.A."/>
            <person name="Martin F."/>
            <person name="Silar P."/>
            <person name="Natvig D.O."/>
            <person name="Lalanne C."/>
            <person name="Gautier V."/>
            <person name="Ament-Velasquez S.L."/>
            <person name="Kruys A."/>
            <person name="Hutchinson M.I."/>
            <person name="Powell A.J."/>
            <person name="Barry K."/>
            <person name="Miller A.N."/>
            <person name="Grigoriev I.V."/>
            <person name="Debuchy R."/>
            <person name="Gladieux P."/>
            <person name="Hiltunen Thoren M."/>
            <person name="Johannesson H."/>
        </authorList>
    </citation>
    <scope>NUCLEOTIDE SEQUENCE</scope>
    <source>
        <strain evidence="2">SMH4131-1</strain>
    </source>
</reference>
<dbReference type="Proteomes" id="UP001286456">
    <property type="component" value="Unassembled WGS sequence"/>
</dbReference>
<protein>
    <submittedName>
        <fullName evidence="2">Uncharacterized protein</fullName>
    </submittedName>
</protein>
<proteinExistence type="predicted"/>
<feature type="region of interest" description="Disordered" evidence="1">
    <location>
        <begin position="208"/>
        <end position="235"/>
    </location>
</feature>
<sequence>MSTMMYKAQSALDEARESMLRYNSQAPKVISNGREFHSNASNALKDNIPGDLVSHLASYGADNKLKDFLNGIEKVPNEVDDVSQRSLYSFLHIEYTQLSKKPWPVSAQDNKSFDAIRRVAKGITKEVDKDNSFLFLFDGKLEKWENKLCGILNKLAKARLTKTQSRVPVVCDELCRFVASLDVPVHAWKPRPQDEPEYRDCFDVFPGAVEGPPDQSLGMVGEQEVDTGSPSTAKP</sequence>
<organism evidence="2 3">
    <name type="scientific">Cercophora scortea</name>
    <dbReference type="NCBI Taxonomy" id="314031"/>
    <lineage>
        <taxon>Eukaryota</taxon>
        <taxon>Fungi</taxon>
        <taxon>Dikarya</taxon>
        <taxon>Ascomycota</taxon>
        <taxon>Pezizomycotina</taxon>
        <taxon>Sordariomycetes</taxon>
        <taxon>Sordariomycetidae</taxon>
        <taxon>Sordariales</taxon>
        <taxon>Lasiosphaeriaceae</taxon>
        <taxon>Cercophora</taxon>
    </lineage>
</organism>
<evidence type="ECO:0000256" key="1">
    <source>
        <dbReference type="SAM" id="MobiDB-lite"/>
    </source>
</evidence>
<evidence type="ECO:0000313" key="3">
    <source>
        <dbReference type="Proteomes" id="UP001286456"/>
    </source>
</evidence>
<accession>A0AAE0MJ81</accession>
<gene>
    <name evidence="2" type="ORF">B0T19DRAFT_474742</name>
</gene>
<dbReference type="AlphaFoldDB" id="A0AAE0MJ81"/>
<keyword evidence="3" id="KW-1185">Reference proteome</keyword>
<comment type="caution">
    <text evidence="2">The sequence shown here is derived from an EMBL/GenBank/DDBJ whole genome shotgun (WGS) entry which is preliminary data.</text>
</comment>
<dbReference type="EMBL" id="JAUEPO010000002">
    <property type="protein sequence ID" value="KAK3334190.1"/>
    <property type="molecule type" value="Genomic_DNA"/>
</dbReference>
<name>A0AAE0MJ81_9PEZI</name>
<reference evidence="2" key="2">
    <citation type="submission" date="2023-06" db="EMBL/GenBank/DDBJ databases">
        <authorList>
            <consortium name="Lawrence Berkeley National Laboratory"/>
            <person name="Haridas S."/>
            <person name="Hensen N."/>
            <person name="Bonometti L."/>
            <person name="Westerberg I."/>
            <person name="Brannstrom I.O."/>
            <person name="Guillou S."/>
            <person name="Cros-Aarteil S."/>
            <person name="Calhoun S."/>
            <person name="Kuo A."/>
            <person name="Mondo S."/>
            <person name="Pangilinan J."/>
            <person name="Riley R."/>
            <person name="Labutti K."/>
            <person name="Andreopoulos B."/>
            <person name="Lipzen A."/>
            <person name="Chen C."/>
            <person name="Yanf M."/>
            <person name="Daum C."/>
            <person name="Ng V."/>
            <person name="Clum A."/>
            <person name="Steindorff A."/>
            <person name="Ohm R."/>
            <person name="Martin F."/>
            <person name="Silar P."/>
            <person name="Natvig D."/>
            <person name="Lalanne C."/>
            <person name="Gautier V."/>
            <person name="Ament-Velasquez S.L."/>
            <person name="Kruys A."/>
            <person name="Hutchinson M.I."/>
            <person name="Powell A.J."/>
            <person name="Barry K."/>
            <person name="Miller A.N."/>
            <person name="Grigoriev I.V."/>
            <person name="Debuchy R."/>
            <person name="Gladieux P."/>
            <person name="Thoren M.H."/>
            <person name="Johannesson H."/>
        </authorList>
    </citation>
    <scope>NUCLEOTIDE SEQUENCE</scope>
    <source>
        <strain evidence="2">SMH4131-1</strain>
    </source>
</reference>
<feature type="compositionally biased region" description="Polar residues" evidence="1">
    <location>
        <begin position="226"/>
        <end position="235"/>
    </location>
</feature>
<evidence type="ECO:0000313" key="2">
    <source>
        <dbReference type="EMBL" id="KAK3334190.1"/>
    </source>
</evidence>